<proteinExistence type="predicted"/>
<dbReference type="PANTHER" id="PTHR12323:SF0">
    <property type="entry name" value="CALCIUM HOMEOSTASIS ENDOPLASMIC RETICULUM PROTEIN"/>
    <property type="match status" value="1"/>
</dbReference>
<dbReference type="Pfam" id="PF01805">
    <property type="entry name" value="Surp"/>
    <property type="match status" value="1"/>
</dbReference>
<dbReference type="AlphaFoldDB" id="A0A8K1C6W7"/>
<dbReference type="Gene3D" id="1.10.10.790">
    <property type="entry name" value="Surp module"/>
    <property type="match status" value="1"/>
</dbReference>
<evidence type="ECO:0000313" key="3">
    <source>
        <dbReference type="Proteomes" id="UP000794436"/>
    </source>
</evidence>
<dbReference type="GO" id="GO:0003723">
    <property type="term" value="F:RNA binding"/>
    <property type="evidence" value="ECO:0007669"/>
    <property type="project" value="InterPro"/>
</dbReference>
<dbReference type="EMBL" id="SPLM01000144">
    <property type="protein sequence ID" value="TMW57559.1"/>
    <property type="molecule type" value="Genomic_DNA"/>
</dbReference>
<dbReference type="Proteomes" id="UP000794436">
    <property type="component" value="Unassembled WGS sequence"/>
</dbReference>
<accession>A0A8K1C6W7</accession>
<dbReference type="OrthoDB" id="21470at2759"/>
<feature type="domain" description="SURP motif" evidence="1">
    <location>
        <begin position="58"/>
        <end position="100"/>
    </location>
</feature>
<reference evidence="2" key="1">
    <citation type="submission" date="2019-03" db="EMBL/GenBank/DDBJ databases">
        <title>Long read genome sequence of the mycoparasitic Pythium oligandrum ATCC 38472 isolated from sugarbeet rhizosphere.</title>
        <authorList>
            <person name="Gaulin E."/>
        </authorList>
    </citation>
    <scope>NUCLEOTIDE SEQUENCE</scope>
    <source>
        <strain evidence="2">ATCC 38472_TT</strain>
    </source>
</reference>
<organism evidence="2 3">
    <name type="scientific">Pythium oligandrum</name>
    <name type="common">Mycoparasitic fungus</name>
    <dbReference type="NCBI Taxonomy" id="41045"/>
    <lineage>
        <taxon>Eukaryota</taxon>
        <taxon>Sar</taxon>
        <taxon>Stramenopiles</taxon>
        <taxon>Oomycota</taxon>
        <taxon>Peronosporomycetes</taxon>
        <taxon>Pythiales</taxon>
        <taxon>Pythiaceae</taxon>
        <taxon>Pythium</taxon>
    </lineage>
</organism>
<evidence type="ECO:0000259" key="1">
    <source>
        <dbReference type="PROSITE" id="PS50128"/>
    </source>
</evidence>
<name>A0A8K1C6W7_PYTOL</name>
<protein>
    <recommendedName>
        <fullName evidence="1">SURP motif domain-containing protein</fullName>
    </recommendedName>
</protein>
<dbReference type="GO" id="GO:0006874">
    <property type="term" value="P:intracellular calcium ion homeostasis"/>
    <property type="evidence" value="ECO:0007669"/>
    <property type="project" value="TreeGrafter"/>
</dbReference>
<comment type="caution">
    <text evidence="2">The sequence shown here is derived from an EMBL/GenBank/DDBJ whole genome shotgun (WGS) entry which is preliminary data.</text>
</comment>
<gene>
    <name evidence="2" type="ORF">Poli38472_003484</name>
</gene>
<dbReference type="SUPFAM" id="SSF109905">
    <property type="entry name" value="Surp module (SWAP domain)"/>
    <property type="match status" value="1"/>
</dbReference>
<dbReference type="InterPro" id="IPR000061">
    <property type="entry name" value="Surp"/>
</dbReference>
<dbReference type="InterPro" id="IPR035967">
    <property type="entry name" value="SWAP/Surp_sf"/>
</dbReference>
<evidence type="ECO:0000313" key="2">
    <source>
        <dbReference type="EMBL" id="TMW57559.1"/>
    </source>
</evidence>
<dbReference type="GO" id="GO:0006396">
    <property type="term" value="P:RNA processing"/>
    <property type="evidence" value="ECO:0007669"/>
    <property type="project" value="InterPro"/>
</dbReference>
<dbReference type="PROSITE" id="PS50128">
    <property type="entry name" value="SURP"/>
    <property type="match status" value="1"/>
</dbReference>
<sequence>MAGSDRIELQFHERIARAKEAARLASIAAAARDNASSIPPTSASSAASPAIPDDVKHRIDRLVEFIQRNGPVFEETAKEREKNNLDFEFLRPGALYHDYFVWKKRQTAAPPVTDPSALMQTMPVGAMADVCRLAKTRGLAPYSPIPSDLVLQSAAAPPVEPARLEIRLAEYYRNI</sequence>
<dbReference type="GO" id="GO:0048471">
    <property type="term" value="C:perinuclear region of cytoplasm"/>
    <property type="evidence" value="ECO:0007669"/>
    <property type="project" value="TreeGrafter"/>
</dbReference>
<keyword evidence="3" id="KW-1185">Reference proteome</keyword>
<dbReference type="SMART" id="SM00648">
    <property type="entry name" value="SWAP"/>
    <property type="match status" value="1"/>
</dbReference>
<dbReference type="PANTHER" id="PTHR12323">
    <property type="entry name" value="SR-RELATED CTD ASSOCIATED FACTOR 6"/>
    <property type="match status" value="1"/>
</dbReference>